<evidence type="ECO:0000313" key="2">
    <source>
        <dbReference type="EMBL" id="KAF7467444.1"/>
    </source>
</evidence>
<reference evidence="2" key="2">
    <citation type="submission" date="2020-08" db="EMBL/GenBank/DDBJ databases">
        <authorList>
            <person name="Shumante A."/>
            <person name="Zimin A.V."/>
            <person name="Puiu D."/>
            <person name="Salzberg S.L."/>
        </authorList>
    </citation>
    <scope>NUCLEOTIDE SEQUENCE</scope>
    <source>
        <strain evidence="2">WC2-LM</strain>
        <tissue evidence="2">Liver</tissue>
    </source>
</reference>
<evidence type="ECO:0000313" key="4">
    <source>
        <dbReference type="Proteomes" id="UP000335636"/>
    </source>
</evidence>
<feature type="compositionally biased region" description="Pro residues" evidence="1">
    <location>
        <begin position="27"/>
        <end position="39"/>
    </location>
</feature>
<dbReference type="Proteomes" id="UP000335636">
    <property type="component" value="Unassembled WGS sequence"/>
</dbReference>
<feature type="compositionally biased region" description="Basic and acidic residues" evidence="1">
    <location>
        <begin position="71"/>
        <end position="80"/>
    </location>
</feature>
<feature type="region of interest" description="Disordered" evidence="1">
    <location>
        <begin position="1"/>
        <end position="107"/>
    </location>
</feature>
<evidence type="ECO:0000256" key="1">
    <source>
        <dbReference type="SAM" id="MobiDB-lite"/>
    </source>
</evidence>
<proteinExistence type="predicted"/>
<protein>
    <submittedName>
        <fullName evidence="3">Uncharacterized protein</fullName>
    </submittedName>
</protein>
<dbReference type="AlphaFoldDB" id="A0A5E4CZY6"/>
<name>A0A5E4CZY6_MARMO</name>
<reference evidence="3 4" key="1">
    <citation type="submission" date="2019-04" db="EMBL/GenBank/DDBJ databases">
        <authorList>
            <person name="Alioto T."/>
            <person name="Alioto T."/>
        </authorList>
    </citation>
    <scope>NUCLEOTIDE SEQUENCE [LARGE SCALE GENOMIC DNA]</scope>
</reference>
<dbReference type="EMBL" id="CABDUW010002592">
    <property type="protein sequence ID" value="VTJ87405.1"/>
    <property type="molecule type" value="Genomic_DNA"/>
</dbReference>
<organism evidence="3 4">
    <name type="scientific">Marmota monax</name>
    <name type="common">Woodchuck</name>
    <dbReference type="NCBI Taxonomy" id="9995"/>
    <lineage>
        <taxon>Eukaryota</taxon>
        <taxon>Metazoa</taxon>
        <taxon>Chordata</taxon>
        <taxon>Craniata</taxon>
        <taxon>Vertebrata</taxon>
        <taxon>Euteleostomi</taxon>
        <taxon>Mammalia</taxon>
        <taxon>Eutheria</taxon>
        <taxon>Euarchontoglires</taxon>
        <taxon>Glires</taxon>
        <taxon>Rodentia</taxon>
        <taxon>Sciuromorpha</taxon>
        <taxon>Sciuridae</taxon>
        <taxon>Xerinae</taxon>
        <taxon>Marmotini</taxon>
        <taxon>Marmota</taxon>
    </lineage>
</organism>
<keyword evidence="4" id="KW-1185">Reference proteome</keyword>
<evidence type="ECO:0000313" key="3">
    <source>
        <dbReference type="EMBL" id="VTJ87405.1"/>
    </source>
</evidence>
<sequence>MRSPPRPLRARAGWSGRRREPAAGTQAPPPRAAAPPPAPAASSPIRFPVRIAAPLRPPPKCRAEPQPIPGLDRRAADRPRAPCLRGPGCGARSPGFRAAGRGDAHAR</sequence>
<accession>A0A5E4CZY6</accession>
<gene>
    <name evidence="2" type="ORF">GHT09_001298</name>
    <name evidence="3" type="ORF">MONAX_5E011394</name>
</gene>
<dbReference type="EMBL" id="WJEC01007804">
    <property type="protein sequence ID" value="KAF7467444.1"/>
    <property type="molecule type" value="Genomic_DNA"/>
</dbReference>
<dbReference type="Proteomes" id="UP000662637">
    <property type="component" value="Unassembled WGS sequence"/>
</dbReference>